<dbReference type="FunCoup" id="A0A673AFN3">
    <property type="interactions" value="839"/>
</dbReference>
<keyword evidence="1" id="KW-1133">Transmembrane helix</keyword>
<feature type="transmembrane region" description="Helical" evidence="1">
    <location>
        <begin position="263"/>
        <end position="281"/>
    </location>
</feature>
<feature type="transmembrane region" description="Helical" evidence="1">
    <location>
        <begin position="49"/>
        <end position="72"/>
    </location>
</feature>
<reference evidence="2" key="2">
    <citation type="submission" date="2025-08" db="UniProtKB">
        <authorList>
            <consortium name="Ensembl"/>
        </authorList>
    </citation>
    <scope>IDENTIFICATION</scope>
</reference>
<evidence type="ECO:0000256" key="1">
    <source>
        <dbReference type="SAM" id="Phobius"/>
    </source>
</evidence>
<name>A0A673AFN3_9TELE</name>
<dbReference type="PANTHER" id="PTHR15573">
    <property type="entry name" value="G-PROTEIN COUPLED RECEPTOR 160-RELATED"/>
    <property type="match status" value="1"/>
</dbReference>
<feature type="transmembrane region" description="Helical" evidence="1">
    <location>
        <begin position="131"/>
        <end position="151"/>
    </location>
</feature>
<proteinExistence type="predicted"/>
<dbReference type="InterPro" id="IPR042353">
    <property type="entry name" value="GPR160"/>
</dbReference>
<feature type="transmembrane region" description="Helical" evidence="1">
    <location>
        <begin position="171"/>
        <end position="195"/>
    </location>
</feature>
<dbReference type="GO" id="GO:0005886">
    <property type="term" value="C:plasma membrane"/>
    <property type="evidence" value="ECO:0007669"/>
    <property type="project" value="TreeGrafter"/>
</dbReference>
<dbReference type="PANTHER" id="PTHR15573:SF0">
    <property type="entry name" value="G-PROTEIN COUPLED RECEPTOR 160-RELATED"/>
    <property type="match status" value="1"/>
</dbReference>
<reference evidence="2" key="1">
    <citation type="submission" date="2019-06" db="EMBL/GenBank/DDBJ databases">
        <authorList>
            <consortium name="Wellcome Sanger Institute Data Sharing"/>
        </authorList>
    </citation>
    <scope>NUCLEOTIDE SEQUENCE [LARGE SCALE GENOMIC DNA]</scope>
</reference>
<dbReference type="Ensembl" id="ENSSORT00005028877.1">
    <property type="protein sequence ID" value="ENSSORP00005028074.1"/>
    <property type="gene ID" value="ENSSORG00005013448.1"/>
</dbReference>
<dbReference type="GO" id="GO:0043235">
    <property type="term" value="C:receptor complex"/>
    <property type="evidence" value="ECO:0007669"/>
    <property type="project" value="TreeGrafter"/>
</dbReference>
<dbReference type="InParanoid" id="A0A673AFN3"/>
<accession>A0A673AFN3</accession>
<dbReference type="Proteomes" id="UP000472271">
    <property type="component" value="Chromosome 17"/>
</dbReference>
<keyword evidence="1" id="KW-0812">Transmembrane</keyword>
<organism evidence="2 3">
    <name type="scientific">Sphaeramia orbicularis</name>
    <name type="common">orbiculate cardinalfish</name>
    <dbReference type="NCBI Taxonomy" id="375764"/>
    <lineage>
        <taxon>Eukaryota</taxon>
        <taxon>Metazoa</taxon>
        <taxon>Chordata</taxon>
        <taxon>Craniata</taxon>
        <taxon>Vertebrata</taxon>
        <taxon>Euteleostomi</taxon>
        <taxon>Actinopterygii</taxon>
        <taxon>Neopterygii</taxon>
        <taxon>Teleostei</taxon>
        <taxon>Neoteleostei</taxon>
        <taxon>Acanthomorphata</taxon>
        <taxon>Gobiaria</taxon>
        <taxon>Kurtiformes</taxon>
        <taxon>Apogonoidei</taxon>
        <taxon>Apogonidae</taxon>
        <taxon>Apogoninae</taxon>
        <taxon>Sphaeramia</taxon>
    </lineage>
</organism>
<reference evidence="2" key="3">
    <citation type="submission" date="2025-09" db="UniProtKB">
        <authorList>
            <consortium name="Ensembl"/>
        </authorList>
    </citation>
    <scope>IDENTIFICATION</scope>
</reference>
<feature type="transmembrane region" description="Helical" evidence="1">
    <location>
        <begin position="226"/>
        <end position="251"/>
    </location>
</feature>
<feature type="transmembrane region" description="Helical" evidence="1">
    <location>
        <begin position="101"/>
        <end position="119"/>
    </location>
</feature>
<keyword evidence="1" id="KW-0472">Membrane</keyword>
<keyword evidence="3" id="KW-1185">Reference proteome</keyword>
<protein>
    <submittedName>
        <fullName evidence="2">G protein-coupled receptor 160</fullName>
    </submittedName>
</protein>
<feature type="transmembrane region" description="Helical" evidence="1">
    <location>
        <begin position="15"/>
        <end position="37"/>
    </location>
</feature>
<sequence>MNILFNPPGLDTMNISIPSILFGLGGKCLLNWALVFLQRIHIWRSFVGVFSLSLAVADTALTLAVTTIYVHADGHFLYMGLQLTTYHVCLLVQILGHIYRVLHWSVVALAGLDHAFLVSQRLDLTAVQTTWIVYLFVAGLLWYLAVLYVFVLSDLSPVLDDVPHYQMHRCWMPHTSQIQDVLMVLVFFILGYIVWHGGRQTLRLSSSLNLKDQVINQSGIHSRIHFVLQVLHIFLNTWALFLVFLAVLILLPVGIPAYLGLNVAWLSFLNSLLIGVTLCVLHPAFELAQGLAAVPPDSFCEWKFKFSLATDDTT</sequence>
<evidence type="ECO:0000313" key="3">
    <source>
        <dbReference type="Proteomes" id="UP000472271"/>
    </source>
</evidence>
<dbReference type="AlphaFoldDB" id="A0A673AFN3"/>
<evidence type="ECO:0000313" key="2">
    <source>
        <dbReference type="Ensembl" id="ENSSORP00005028074.1"/>
    </source>
</evidence>